<dbReference type="GO" id="GO:0004497">
    <property type="term" value="F:monooxygenase activity"/>
    <property type="evidence" value="ECO:0007669"/>
    <property type="project" value="InterPro"/>
</dbReference>
<dbReference type="STRING" id="409849.ENSPMGP00000005367"/>
<reference evidence="2" key="2">
    <citation type="submission" date="2025-09" db="UniProtKB">
        <authorList>
            <consortium name="Ensembl"/>
        </authorList>
    </citation>
    <scope>IDENTIFICATION</scope>
</reference>
<dbReference type="Gene3D" id="1.10.630.10">
    <property type="entry name" value="Cytochrome P450"/>
    <property type="match status" value="1"/>
</dbReference>
<organism evidence="2 3">
    <name type="scientific">Periophthalmus magnuspinnatus</name>
    <dbReference type="NCBI Taxonomy" id="409849"/>
    <lineage>
        <taxon>Eukaryota</taxon>
        <taxon>Metazoa</taxon>
        <taxon>Chordata</taxon>
        <taxon>Craniata</taxon>
        <taxon>Vertebrata</taxon>
        <taxon>Euteleostomi</taxon>
        <taxon>Actinopterygii</taxon>
        <taxon>Neopterygii</taxon>
        <taxon>Teleostei</taxon>
        <taxon>Neoteleostei</taxon>
        <taxon>Acanthomorphata</taxon>
        <taxon>Gobiaria</taxon>
        <taxon>Gobiiformes</taxon>
        <taxon>Gobioidei</taxon>
        <taxon>Gobiidae</taxon>
        <taxon>Oxudercinae</taxon>
        <taxon>Periophthalmus</taxon>
    </lineage>
</organism>
<comment type="similarity">
    <text evidence="1">Belongs to the cytochrome P450 family.</text>
</comment>
<dbReference type="GO" id="GO:0016705">
    <property type="term" value="F:oxidoreductase activity, acting on paired donors, with incorporation or reduction of molecular oxygen"/>
    <property type="evidence" value="ECO:0007669"/>
    <property type="project" value="InterPro"/>
</dbReference>
<dbReference type="Ensembl" id="ENSPMGT00000005693.1">
    <property type="protein sequence ID" value="ENSPMGP00000005367.1"/>
    <property type="gene ID" value="ENSPMGG00000004514.1"/>
</dbReference>
<evidence type="ECO:0000256" key="1">
    <source>
        <dbReference type="ARBA" id="ARBA00010617"/>
    </source>
</evidence>
<protein>
    <submittedName>
        <fullName evidence="2">Uncharacterized protein</fullName>
    </submittedName>
</protein>
<dbReference type="Proteomes" id="UP000261520">
    <property type="component" value="Unplaced"/>
</dbReference>
<dbReference type="Pfam" id="PF00067">
    <property type="entry name" value="p450"/>
    <property type="match status" value="1"/>
</dbReference>
<dbReference type="InterPro" id="IPR001128">
    <property type="entry name" value="Cyt_P450"/>
</dbReference>
<dbReference type="AlphaFoldDB" id="A0A3B3ZL54"/>
<keyword evidence="3" id="KW-1185">Reference proteome</keyword>
<evidence type="ECO:0000313" key="2">
    <source>
        <dbReference type="Ensembl" id="ENSPMGP00000005367.1"/>
    </source>
</evidence>
<accession>A0A3B3ZL54</accession>
<dbReference type="GO" id="GO:0020037">
    <property type="term" value="F:heme binding"/>
    <property type="evidence" value="ECO:0007669"/>
    <property type="project" value="InterPro"/>
</dbReference>
<evidence type="ECO:0000313" key="3">
    <source>
        <dbReference type="Proteomes" id="UP000261520"/>
    </source>
</evidence>
<dbReference type="InterPro" id="IPR036396">
    <property type="entry name" value="Cyt_P450_sf"/>
</dbReference>
<proteinExistence type="inferred from homology"/>
<dbReference type="SUPFAM" id="SSF48264">
    <property type="entry name" value="Cytochrome P450"/>
    <property type="match status" value="1"/>
</dbReference>
<name>A0A3B3ZL54_9GOBI</name>
<sequence length="80" mass="9351">MFHIKSLSYFEEQFPCLCVNRNCIGQTFAMNEMKAVIALTLQRYKLIEDPKWTPKLLPRLVLRSINGIHIKIKPVDQFTA</sequence>
<reference evidence="2" key="1">
    <citation type="submission" date="2025-08" db="UniProtKB">
        <authorList>
            <consortium name="Ensembl"/>
        </authorList>
    </citation>
    <scope>IDENTIFICATION</scope>
</reference>
<dbReference type="GO" id="GO:0005506">
    <property type="term" value="F:iron ion binding"/>
    <property type="evidence" value="ECO:0007669"/>
    <property type="project" value="InterPro"/>
</dbReference>